<reference evidence="3" key="1">
    <citation type="submission" date="2021-03" db="EMBL/GenBank/DDBJ databases">
        <authorList>
            <person name="Tran Van P."/>
        </authorList>
    </citation>
    <scope>NUCLEOTIDE SEQUENCE</scope>
</reference>
<comment type="similarity">
    <text evidence="1 2">Belongs to the glycogen phosphorylase family.</text>
</comment>
<dbReference type="SUPFAM" id="SSF53756">
    <property type="entry name" value="UDP-Glycosyltransferase/glycogen phosphorylase"/>
    <property type="match status" value="1"/>
</dbReference>
<evidence type="ECO:0000313" key="3">
    <source>
        <dbReference type="EMBL" id="CAG2065299.1"/>
    </source>
</evidence>
<dbReference type="Pfam" id="PF00343">
    <property type="entry name" value="Phosphorylase"/>
    <property type="match status" value="1"/>
</dbReference>
<gene>
    <name evidence="3" type="ORF">TPAB3V08_LOCUS12243</name>
</gene>
<dbReference type="PANTHER" id="PTHR11468">
    <property type="entry name" value="GLYCOGEN PHOSPHORYLASE"/>
    <property type="match status" value="1"/>
</dbReference>
<accession>A0ABN7PGQ6</accession>
<evidence type="ECO:0000256" key="1">
    <source>
        <dbReference type="ARBA" id="ARBA00006047"/>
    </source>
</evidence>
<keyword evidence="2" id="KW-0663">Pyridoxal phosphate</keyword>
<keyword evidence="2" id="KW-0808">Transferase</keyword>
<dbReference type="EMBL" id="CAJPIN010041792">
    <property type="protein sequence ID" value="CAG2065299.1"/>
    <property type="molecule type" value="Genomic_DNA"/>
</dbReference>
<protein>
    <recommendedName>
        <fullName evidence="2">Alpha-1,4 glucan phosphorylase</fullName>
        <ecNumber evidence="2">2.4.1.1</ecNumber>
    </recommendedName>
</protein>
<keyword evidence="4" id="KW-1185">Reference proteome</keyword>
<comment type="catalytic activity">
    <reaction evidence="2">
        <text>[(1-&gt;4)-alpha-D-glucosyl](n) + phosphate = [(1-&gt;4)-alpha-D-glucosyl](n-1) + alpha-D-glucose 1-phosphate</text>
        <dbReference type="Rhea" id="RHEA:41732"/>
        <dbReference type="Rhea" id="RHEA-COMP:9584"/>
        <dbReference type="Rhea" id="RHEA-COMP:9586"/>
        <dbReference type="ChEBI" id="CHEBI:15444"/>
        <dbReference type="ChEBI" id="CHEBI:43474"/>
        <dbReference type="ChEBI" id="CHEBI:58601"/>
        <dbReference type="EC" id="2.4.1.1"/>
    </reaction>
</comment>
<keyword evidence="2" id="KW-0119">Carbohydrate metabolism</keyword>
<comment type="caution">
    <text evidence="3">The sequence shown here is derived from an EMBL/GenBank/DDBJ whole genome shotgun (WGS) entry which is preliminary data.</text>
</comment>
<feature type="non-terminal residue" evidence="3">
    <location>
        <position position="153"/>
    </location>
</feature>
<evidence type="ECO:0000256" key="2">
    <source>
        <dbReference type="RuleBase" id="RU000587"/>
    </source>
</evidence>
<keyword evidence="2" id="KW-0328">Glycosyltransferase</keyword>
<sequence length="153" mass="17656">MRPSKRVVFAMPYDNPIPGFGNNVVNTLRLWSAKSPIEFNLKFFNDGDYIQAVLDRNLAENISRVLYPNDNVFEGKELRLKQEYFMCAATLQDIIRRFKSSKFGSRDVVRTSFDVFPNKVAIQLNDTHPSLAIPELMRILLDVEGLSWEKVNI</sequence>
<dbReference type="Gene3D" id="3.40.50.2000">
    <property type="entry name" value="Glycogen Phosphorylase B"/>
    <property type="match status" value="1"/>
</dbReference>
<name>A0ABN7PGQ6_TIMPD</name>
<comment type="cofactor">
    <cofactor evidence="2">
        <name>pyridoxal 5'-phosphate</name>
        <dbReference type="ChEBI" id="CHEBI:597326"/>
    </cofactor>
</comment>
<comment type="function">
    <text evidence="2">Allosteric enzyme that catalyzes the rate-limiting step in glycogen catabolism, the phosphorolytic cleavage of glycogen to produce glucose-1-phosphate, and plays a central role in maintaining cellular and organismal glucose homeostasis.</text>
</comment>
<dbReference type="InterPro" id="IPR000811">
    <property type="entry name" value="Glyco_trans_35"/>
</dbReference>
<proteinExistence type="inferred from homology"/>
<dbReference type="Proteomes" id="UP001153148">
    <property type="component" value="Unassembled WGS sequence"/>
</dbReference>
<evidence type="ECO:0000313" key="4">
    <source>
        <dbReference type="Proteomes" id="UP001153148"/>
    </source>
</evidence>
<dbReference type="EC" id="2.4.1.1" evidence="2"/>
<dbReference type="PANTHER" id="PTHR11468:SF13">
    <property type="entry name" value="GLYCOGEN PHOSPHORYLASE"/>
    <property type="match status" value="1"/>
</dbReference>
<organism evidence="3 4">
    <name type="scientific">Timema podura</name>
    <name type="common">Walking stick</name>
    <dbReference type="NCBI Taxonomy" id="61482"/>
    <lineage>
        <taxon>Eukaryota</taxon>
        <taxon>Metazoa</taxon>
        <taxon>Ecdysozoa</taxon>
        <taxon>Arthropoda</taxon>
        <taxon>Hexapoda</taxon>
        <taxon>Insecta</taxon>
        <taxon>Pterygota</taxon>
        <taxon>Neoptera</taxon>
        <taxon>Polyneoptera</taxon>
        <taxon>Phasmatodea</taxon>
        <taxon>Timematodea</taxon>
        <taxon>Timematoidea</taxon>
        <taxon>Timematidae</taxon>
        <taxon>Timema</taxon>
    </lineage>
</organism>